<keyword evidence="7 10" id="KW-0472">Membrane</keyword>
<dbReference type="GO" id="GO:0007165">
    <property type="term" value="P:signal transduction"/>
    <property type="evidence" value="ECO:0007669"/>
    <property type="project" value="UniProtKB-KW"/>
</dbReference>
<comment type="subcellular location">
    <subcellularLocation>
        <location evidence="1 10">Cell membrane</location>
        <topology evidence="1 10">Multi-pass membrane protein</topology>
    </subcellularLocation>
</comment>
<keyword evidence="5 10" id="KW-0552">Olfaction</keyword>
<feature type="transmembrane region" description="Helical" evidence="10">
    <location>
        <begin position="314"/>
        <end position="335"/>
    </location>
</feature>
<dbReference type="GO" id="GO:0005549">
    <property type="term" value="F:odorant binding"/>
    <property type="evidence" value="ECO:0007669"/>
    <property type="project" value="InterPro"/>
</dbReference>
<evidence type="ECO:0000256" key="5">
    <source>
        <dbReference type="ARBA" id="ARBA00022725"/>
    </source>
</evidence>
<evidence type="ECO:0000256" key="7">
    <source>
        <dbReference type="ARBA" id="ARBA00023136"/>
    </source>
</evidence>
<feature type="transmembrane region" description="Helical" evidence="10">
    <location>
        <begin position="151"/>
        <end position="172"/>
    </location>
</feature>
<evidence type="ECO:0000256" key="6">
    <source>
        <dbReference type="ARBA" id="ARBA00022989"/>
    </source>
</evidence>
<dbReference type="InterPro" id="IPR004117">
    <property type="entry name" value="7tm6_olfct_rcpt"/>
</dbReference>
<protein>
    <recommendedName>
        <fullName evidence="10">Odorant receptor</fullName>
    </recommendedName>
</protein>
<evidence type="ECO:0000256" key="2">
    <source>
        <dbReference type="ARBA" id="ARBA00022475"/>
    </source>
</evidence>
<reference evidence="11" key="1">
    <citation type="journal article" date="2016" name="Sci. Rep.">
        <title>Identification and expression analysis of an olfactory receptor gene family in green plant bug Apolygus lucorum (Meyer-Dur).</title>
        <authorList>
            <person name="An X.K."/>
            <person name="Sun L."/>
            <person name="Liu H.W."/>
            <person name="Liu D.F."/>
            <person name="Ding Y.X."/>
            <person name="Li L.M."/>
            <person name="Zhang Y.J."/>
            <person name="Guo Y.Y."/>
        </authorList>
    </citation>
    <scope>NUCLEOTIDE SEQUENCE</scope>
</reference>
<gene>
    <name evidence="11" type="primary">OR65</name>
</gene>
<evidence type="ECO:0000313" key="11">
    <source>
        <dbReference type="EMBL" id="AQM56071.1"/>
    </source>
</evidence>
<evidence type="ECO:0000256" key="1">
    <source>
        <dbReference type="ARBA" id="ARBA00004651"/>
    </source>
</evidence>
<feature type="transmembrane region" description="Helical" evidence="10">
    <location>
        <begin position="114"/>
        <end position="130"/>
    </location>
</feature>
<keyword evidence="4 10" id="KW-0812">Transmembrane</keyword>
<comment type="similarity">
    <text evidence="10">Belongs to the insect chemoreceptor superfamily. Heteromeric odorant receptor channel (TC 1.A.69) family.</text>
</comment>
<sequence>MSFIVGYFEKILFHFDKLEEPRSEEITKLHRKHFSILLLVSSVDLNLGRKYLFWTLLHAVFNYVVLAAQTCVLMYSTFLLRNDFEIGSGVLNYGLLMIVAIGILMNMQYFRHEVLHISGIMCTGLFRYSDKTMETEDMIKFRKHMKFQRQLLIALAVYVATIGGIVVLGPIIDEKLGMGFDGTFDENGVNRRLPVPLNYPGIDTSKIFGFLLALGMIFQSGVETTLIYGGATLLFATACQFILTEMKTLSVSIQTIPHRAAKKYCRIHNVSKKSLDLKTIFDDSEFQDCITDCLKENIQHYLEIYKFTKVLETYVKVPLLLAVLVITLAIGLTMMKLNEDIVRIGATISFTSVALGELCIMFLIAVYGEYYLTMSQEVNWEIYFTPWYKFSVKNQKLIRQFLISTRNELCIFAWIVRMDMEMFASVMNSAYSFFNFLNISKTLEEDELN</sequence>
<dbReference type="GO" id="GO:0004984">
    <property type="term" value="F:olfactory receptor activity"/>
    <property type="evidence" value="ECO:0007669"/>
    <property type="project" value="InterPro"/>
</dbReference>
<dbReference type="PANTHER" id="PTHR21137:SF35">
    <property type="entry name" value="ODORANT RECEPTOR 19A-RELATED"/>
    <property type="match status" value="1"/>
</dbReference>
<keyword evidence="2" id="KW-1003">Cell membrane</keyword>
<accession>A0A1Q1NIR3</accession>
<dbReference type="AlphaFoldDB" id="A0A1Q1NIR3"/>
<keyword evidence="3 10" id="KW-0716">Sensory transduction</keyword>
<dbReference type="PANTHER" id="PTHR21137">
    <property type="entry name" value="ODORANT RECEPTOR"/>
    <property type="match status" value="1"/>
</dbReference>
<feature type="transmembrane region" description="Helical" evidence="10">
    <location>
        <begin position="90"/>
        <end position="108"/>
    </location>
</feature>
<dbReference type="Pfam" id="PF02949">
    <property type="entry name" value="7tm_6"/>
    <property type="match status" value="1"/>
</dbReference>
<organism evidence="11">
    <name type="scientific">Apolygus lucorum</name>
    <name type="common">Small green plant bug</name>
    <name type="synonym">Lygocoris lucorum</name>
    <dbReference type="NCBI Taxonomy" id="248454"/>
    <lineage>
        <taxon>Eukaryota</taxon>
        <taxon>Metazoa</taxon>
        <taxon>Ecdysozoa</taxon>
        <taxon>Arthropoda</taxon>
        <taxon>Hexapoda</taxon>
        <taxon>Insecta</taxon>
        <taxon>Pterygota</taxon>
        <taxon>Neoptera</taxon>
        <taxon>Paraneoptera</taxon>
        <taxon>Hemiptera</taxon>
        <taxon>Heteroptera</taxon>
        <taxon>Panheteroptera</taxon>
        <taxon>Cimicomorpha</taxon>
        <taxon>Miridae</taxon>
        <taxon>Mirini</taxon>
        <taxon>Apolygus</taxon>
    </lineage>
</organism>
<dbReference type="GO" id="GO:0005886">
    <property type="term" value="C:plasma membrane"/>
    <property type="evidence" value="ECO:0007669"/>
    <property type="project" value="UniProtKB-SubCell"/>
</dbReference>
<evidence type="ECO:0000256" key="3">
    <source>
        <dbReference type="ARBA" id="ARBA00022606"/>
    </source>
</evidence>
<evidence type="ECO:0000256" key="8">
    <source>
        <dbReference type="ARBA" id="ARBA00023170"/>
    </source>
</evidence>
<keyword evidence="8 10" id="KW-0675">Receptor</keyword>
<reference evidence="11" key="2">
    <citation type="submission" date="2016-03" db="EMBL/GenBank/DDBJ databases">
        <authorList>
            <person name="Ploux O."/>
        </authorList>
    </citation>
    <scope>NUCLEOTIDE SEQUENCE</scope>
</reference>
<name>A0A1Q1NIR3_APOLU</name>
<comment type="caution">
    <text evidence="10">Lacks conserved residue(s) required for the propagation of feature annotation.</text>
</comment>
<feature type="transmembrane region" description="Helical" evidence="10">
    <location>
        <begin position="51"/>
        <end position="78"/>
    </location>
</feature>
<proteinExistence type="evidence at transcript level"/>
<evidence type="ECO:0000256" key="9">
    <source>
        <dbReference type="ARBA" id="ARBA00023224"/>
    </source>
</evidence>
<keyword evidence="9 10" id="KW-0807">Transducer</keyword>
<dbReference type="EMBL" id="KU958242">
    <property type="protein sequence ID" value="AQM56071.1"/>
    <property type="molecule type" value="mRNA"/>
</dbReference>
<evidence type="ECO:0000256" key="10">
    <source>
        <dbReference type="RuleBase" id="RU351113"/>
    </source>
</evidence>
<feature type="transmembrane region" description="Helical" evidence="10">
    <location>
        <begin position="341"/>
        <end position="367"/>
    </location>
</feature>
<evidence type="ECO:0000256" key="4">
    <source>
        <dbReference type="ARBA" id="ARBA00022692"/>
    </source>
</evidence>
<keyword evidence="6 10" id="KW-1133">Transmembrane helix</keyword>